<feature type="domain" description="4Fe-4S ferredoxin-type" evidence="14">
    <location>
        <begin position="144"/>
        <end position="172"/>
    </location>
</feature>
<comment type="similarity">
    <text evidence="3">Belongs to the succinate dehydrogenase/fumarate reductase iron-sulfur protein family.</text>
</comment>
<gene>
    <name evidence="15" type="primary">sdhB</name>
    <name evidence="15" type="ORF">Chls_942</name>
</gene>
<accession>A0ABX6IUT9</accession>
<dbReference type="InterPro" id="IPR012675">
    <property type="entry name" value="Beta-grasp_dom_sf"/>
</dbReference>
<dbReference type="Gene3D" id="1.10.1060.10">
    <property type="entry name" value="Alpha-helical ferredoxin"/>
    <property type="match status" value="1"/>
</dbReference>
<dbReference type="InterPro" id="IPR004489">
    <property type="entry name" value="Succ_DH/fum_Rdtase_Fe-S"/>
</dbReference>
<keyword evidence="10" id="KW-0408">Iron</keyword>
<keyword evidence="12" id="KW-0003">3Fe-4S</keyword>
<keyword evidence="16" id="KW-1185">Reference proteome</keyword>
<comment type="cofactor">
    <cofactor evidence="1">
        <name>[3Fe-4S] cluster</name>
        <dbReference type="ChEBI" id="CHEBI:21137"/>
    </cofactor>
</comment>
<dbReference type="SUPFAM" id="SSF46548">
    <property type="entry name" value="alpha-helical ferredoxin"/>
    <property type="match status" value="1"/>
</dbReference>
<dbReference type="PANTHER" id="PTHR11921">
    <property type="entry name" value="SUCCINATE DEHYDROGENASE IRON-SULFUR PROTEIN"/>
    <property type="match status" value="1"/>
</dbReference>
<evidence type="ECO:0000256" key="12">
    <source>
        <dbReference type="ARBA" id="ARBA00023291"/>
    </source>
</evidence>
<dbReference type="EMBL" id="CP035278">
    <property type="protein sequence ID" value="QHP83817.1"/>
    <property type="molecule type" value="Genomic_DNA"/>
</dbReference>
<reference evidence="15" key="1">
    <citation type="submission" date="2019-01" db="EMBL/GenBank/DDBJ databases">
        <title>Whole genome sequencing and annotation enables comparative genome analysis that reveals unique features of the Chlamydia suis R19 Genome.</title>
        <authorList>
            <person name="Dimond Z.E."/>
        </authorList>
    </citation>
    <scope>NUCLEOTIDE SEQUENCE [LARGE SCALE GENOMIC DNA]</scope>
    <source>
        <strain evidence="15">R19</strain>
    </source>
</reference>
<keyword evidence="5" id="KW-0004">4Fe-4S</keyword>
<evidence type="ECO:0000256" key="1">
    <source>
        <dbReference type="ARBA" id="ARBA00001927"/>
    </source>
</evidence>
<keyword evidence="9 15" id="KW-0560">Oxidoreductase</keyword>
<dbReference type="Proteomes" id="UP000512184">
    <property type="component" value="Chromosome"/>
</dbReference>
<evidence type="ECO:0000256" key="5">
    <source>
        <dbReference type="ARBA" id="ARBA00022485"/>
    </source>
</evidence>
<dbReference type="InterPro" id="IPR017896">
    <property type="entry name" value="4Fe4S_Fe-S-bd"/>
</dbReference>
<dbReference type="SUPFAM" id="SSF54292">
    <property type="entry name" value="2Fe-2S ferredoxin-like"/>
    <property type="match status" value="1"/>
</dbReference>
<evidence type="ECO:0000256" key="4">
    <source>
        <dbReference type="ARBA" id="ARBA00012792"/>
    </source>
</evidence>
<keyword evidence="6" id="KW-0816">Tricarboxylic acid cycle</keyword>
<dbReference type="InterPro" id="IPR025192">
    <property type="entry name" value="Succ_DH/fum_Rdtase_N"/>
</dbReference>
<keyword evidence="8" id="KW-0479">Metal-binding</keyword>
<dbReference type="InterPro" id="IPR009051">
    <property type="entry name" value="Helical_ferredxn"/>
</dbReference>
<evidence type="ECO:0000256" key="10">
    <source>
        <dbReference type="ARBA" id="ARBA00023004"/>
    </source>
</evidence>
<dbReference type="Pfam" id="PF13085">
    <property type="entry name" value="Fer2_3"/>
    <property type="match status" value="1"/>
</dbReference>
<protein>
    <recommendedName>
        <fullName evidence="4">succinate dehydrogenase</fullName>
        <ecNumber evidence="4">1.3.5.1</ecNumber>
    </recommendedName>
</protein>
<dbReference type="InterPro" id="IPR036010">
    <property type="entry name" value="2Fe-2S_ferredoxin-like_sf"/>
</dbReference>
<evidence type="ECO:0000259" key="14">
    <source>
        <dbReference type="PROSITE" id="PS51379"/>
    </source>
</evidence>
<dbReference type="GO" id="GO:0008177">
    <property type="term" value="F:succinate dehydrogenase (quinone) activity"/>
    <property type="evidence" value="ECO:0007669"/>
    <property type="project" value="UniProtKB-EC"/>
</dbReference>
<evidence type="ECO:0000313" key="16">
    <source>
        <dbReference type="Proteomes" id="UP000512184"/>
    </source>
</evidence>
<dbReference type="EC" id="1.3.5.1" evidence="4"/>
<comment type="cofactor">
    <cofactor evidence="13">
        <name>[2Fe-2S] cluster</name>
        <dbReference type="ChEBI" id="CHEBI:190135"/>
    </cofactor>
</comment>
<sequence length="265" mass="29801">MKETFILQIYRGVPGKQYWESFELELHPGENVISALMEIEKNPVNTRGERVDPVVWEQACLEEVCGSCAMLVNGVPRQACTALIHKHIDAKREIKLAPLSKFPLVRDLIVDRSVMFKNLEEIQGWISADKCGEGPGPQVSQEEQALMYALSMCMTCGCCTEACPQVNEKSDFMGPAAIAQVRYFNSYPGEKRREQRLRVLMGNRGIEGCGQAHNCVRVCPKKLPLTESISAMGREVSRFSLRALFSALFKKKKEKQEENPSDLLT</sequence>
<name>A0ABX6IUT9_9CHLA</name>
<dbReference type="PROSITE" id="PS00198">
    <property type="entry name" value="4FE4S_FER_1"/>
    <property type="match status" value="1"/>
</dbReference>
<evidence type="ECO:0000256" key="7">
    <source>
        <dbReference type="ARBA" id="ARBA00022714"/>
    </source>
</evidence>
<evidence type="ECO:0000256" key="8">
    <source>
        <dbReference type="ARBA" id="ARBA00022723"/>
    </source>
</evidence>
<keyword evidence="7" id="KW-0001">2Fe-2S</keyword>
<dbReference type="RefSeq" id="WP_080122487.1">
    <property type="nucleotide sequence ID" value="NZ_CP035278.1"/>
</dbReference>
<dbReference type="NCBIfam" id="NF006391">
    <property type="entry name" value="PRK08640.1"/>
    <property type="match status" value="1"/>
</dbReference>
<evidence type="ECO:0000256" key="11">
    <source>
        <dbReference type="ARBA" id="ARBA00023014"/>
    </source>
</evidence>
<dbReference type="InterPro" id="IPR017900">
    <property type="entry name" value="4Fe4S_Fe_S_CS"/>
</dbReference>
<dbReference type="NCBIfam" id="TIGR00384">
    <property type="entry name" value="dhsB"/>
    <property type="match status" value="1"/>
</dbReference>
<evidence type="ECO:0000256" key="13">
    <source>
        <dbReference type="ARBA" id="ARBA00034078"/>
    </source>
</evidence>
<dbReference type="InterPro" id="IPR050573">
    <property type="entry name" value="SDH/FRD_Iron-Sulfur"/>
</dbReference>
<evidence type="ECO:0000256" key="6">
    <source>
        <dbReference type="ARBA" id="ARBA00022532"/>
    </source>
</evidence>
<dbReference type="Pfam" id="PF13183">
    <property type="entry name" value="Fer4_8"/>
    <property type="match status" value="1"/>
</dbReference>
<dbReference type="Gene3D" id="3.10.20.30">
    <property type="match status" value="1"/>
</dbReference>
<evidence type="ECO:0000313" key="15">
    <source>
        <dbReference type="EMBL" id="QHP83817.1"/>
    </source>
</evidence>
<keyword evidence="11" id="KW-0411">Iron-sulfur</keyword>
<evidence type="ECO:0000256" key="3">
    <source>
        <dbReference type="ARBA" id="ARBA00009433"/>
    </source>
</evidence>
<evidence type="ECO:0000256" key="2">
    <source>
        <dbReference type="ARBA" id="ARBA00001966"/>
    </source>
</evidence>
<evidence type="ECO:0000256" key="9">
    <source>
        <dbReference type="ARBA" id="ARBA00023002"/>
    </source>
</evidence>
<comment type="cofactor">
    <cofactor evidence="2">
        <name>[4Fe-4S] cluster</name>
        <dbReference type="ChEBI" id="CHEBI:49883"/>
    </cofactor>
</comment>
<dbReference type="PROSITE" id="PS51379">
    <property type="entry name" value="4FE4S_FER_2"/>
    <property type="match status" value="1"/>
</dbReference>
<proteinExistence type="inferred from homology"/>
<organism evidence="15 16">
    <name type="scientific">Chlamydia suis</name>
    <dbReference type="NCBI Taxonomy" id="83559"/>
    <lineage>
        <taxon>Bacteria</taxon>
        <taxon>Pseudomonadati</taxon>
        <taxon>Chlamydiota</taxon>
        <taxon>Chlamydiia</taxon>
        <taxon>Chlamydiales</taxon>
        <taxon>Chlamydiaceae</taxon>
        <taxon>Chlamydia/Chlamydophila group</taxon>
        <taxon>Chlamydia</taxon>
    </lineage>
</organism>
<dbReference type="PANTHER" id="PTHR11921:SF29">
    <property type="entry name" value="SUCCINATE DEHYDROGENASE [UBIQUINONE] IRON-SULFUR SUBUNIT, MITOCHONDRIAL"/>
    <property type="match status" value="1"/>
</dbReference>